<evidence type="ECO:0000313" key="6">
    <source>
        <dbReference type="Proteomes" id="UP000002745"/>
    </source>
</evidence>
<keyword evidence="2 5" id="KW-0808">Transferase</keyword>
<dbReference type="KEGG" id="hba:Hbal_2108"/>
<dbReference type="InterPro" id="IPR013123">
    <property type="entry name" value="SpoU_subst-bd"/>
</dbReference>
<dbReference type="GO" id="GO:0008173">
    <property type="term" value="F:RNA methyltransferase activity"/>
    <property type="evidence" value="ECO:0007669"/>
    <property type="project" value="InterPro"/>
</dbReference>
<dbReference type="GO" id="GO:0006396">
    <property type="term" value="P:RNA processing"/>
    <property type="evidence" value="ECO:0007669"/>
    <property type="project" value="InterPro"/>
</dbReference>
<dbReference type="Gene3D" id="3.40.1280.10">
    <property type="match status" value="1"/>
</dbReference>
<protein>
    <submittedName>
        <fullName evidence="5">RNA methyltransferase, TrmH family, group 3</fullName>
    </submittedName>
</protein>
<dbReference type="InterPro" id="IPR029028">
    <property type="entry name" value="Alpha/beta_knot_MTases"/>
</dbReference>
<dbReference type="Pfam" id="PF08032">
    <property type="entry name" value="SpoU_sub_bind"/>
    <property type="match status" value="1"/>
</dbReference>
<dbReference type="Pfam" id="PF00588">
    <property type="entry name" value="SpoU_methylase"/>
    <property type="match status" value="1"/>
</dbReference>
<dbReference type="SUPFAM" id="SSF75217">
    <property type="entry name" value="alpha/beta knot"/>
    <property type="match status" value="1"/>
</dbReference>
<dbReference type="PANTHER" id="PTHR46429:SF1">
    <property type="entry name" value="23S RRNA (GUANOSINE-2'-O-)-METHYLTRANSFERASE RLMB"/>
    <property type="match status" value="1"/>
</dbReference>
<dbReference type="GO" id="GO:0003723">
    <property type="term" value="F:RNA binding"/>
    <property type="evidence" value="ECO:0007669"/>
    <property type="project" value="InterPro"/>
</dbReference>
<keyword evidence="6" id="KW-1185">Reference proteome</keyword>
<feature type="domain" description="RNA 2-O ribose methyltransferase substrate binding" evidence="4">
    <location>
        <begin position="35"/>
        <end position="108"/>
    </location>
</feature>
<dbReference type="STRING" id="582402.Hbal_2108"/>
<dbReference type="OrthoDB" id="9785673at2"/>
<keyword evidence="1 5" id="KW-0489">Methyltransferase</keyword>
<dbReference type="InterPro" id="IPR029064">
    <property type="entry name" value="Ribosomal_eL30-like_sf"/>
</dbReference>
<feature type="region of interest" description="Disordered" evidence="3">
    <location>
        <begin position="1"/>
        <end position="25"/>
    </location>
</feature>
<reference evidence="6" key="1">
    <citation type="journal article" date="2011" name="J. Bacteriol.">
        <title>Genome sequences of eight morphologically diverse alphaproteobacteria.</title>
        <authorList>
            <consortium name="US DOE Joint Genome Institute"/>
            <person name="Brown P.J."/>
            <person name="Kysela D.T."/>
            <person name="Buechlein A."/>
            <person name="Hemmerich C."/>
            <person name="Brun Y.V."/>
        </authorList>
    </citation>
    <scope>NUCLEOTIDE SEQUENCE [LARGE SCALE GENOMIC DNA]</scope>
    <source>
        <strain evidence="6">ATCC 49814 / DSM 5838 / IFAM 1418</strain>
    </source>
</reference>
<dbReference type="InterPro" id="IPR029026">
    <property type="entry name" value="tRNA_m1G_MTases_N"/>
</dbReference>
<dbReference type="RefSeq" id="WP_015827940.1">
    <property type="nucleotide sequence ID" value="NC_012982.1"/>
</dbReference>
<dbReference type="SMART" id="SM00967">
    <property type="entry name" value="SpoU_sub_bind"/>
    <property type="match status" value="1"/>
</dbReference>
<accession>C6XLJ1</accession>
<name>C6XLJ1_HIRBI</name>
<gene>
    <name evidence="5" type="ordered locus">Hbal_2108</name>
</gene>
<organism evidence="5 6">
    <name type="scientific">Hirschia baltica (strain ATCC 49814 / DSM 5838 / IFAM 1418)</name>
    <dbReference type="NCBI Taxonomy" id="582402"/>
    <lineage>
        <taxon>Bacteria</taxon>
        <taxon>Pseudomonadati</taxon>
        <taxon>Pseudomonadota</taxon>
        <taxon>Alphaproteobacteria</taxon>
        <taxon>Hyphomonadales</taxon>
        <taxon>Hyphomonadaceae</taxon>
        <taxon>Hirschia</taxon>
    </lineage>
</organism>
<dbReference type="GO" id="GO:0032259">
    <property type="term" value="P:methylation"/>
    <property type="evidence" value="ECO:0007669"/>
    <property type="project" value="UniProtKB-KW"/>
</dbReference>
<dbReference type="Proteomes" id="UP000002745">
    <property type="component" value="Chromosome"/>
</dbReference>
<dbReference type="InterPro" id="IPR004441">
    <property type="entry name" value="rRNA_MeTrfase_TrmH"/>
</dbReference>
<dbReference type="AlphaFoldDB" id="C6XLJ1"/>
<dbReference type="GO" id="GO:0005829">
    <property type="term" value="C:cytosol"/>
    <property type="evidence" value="ECO:0007669"/>
    <property type="project" value="TreeGrafter"/>
</dbReference>
<dbReference type="Gene3D" id="3.30.1330.30">
    <property type="match status" value="1"/>
</dbReference>
<evidence type="ECO:0000256" key="3">
    <source>
        <dbReference type="SAM" id="MobiDB-lite"/>
    </source>
</evidence>
<dbReference type="CDD" id="cd18103">
    <property type="entry name" value="SpoU-like_RlmB"/>
    <property type="match status" value="1"/>
</dbReference>
<dbReference type="eggNOG" id="COG0566">
    <property type="taxonomic scope" value="Bacteria"/>
</dbReference>
<evidence type="ECO:0000256" key="2">
    <source>
        <dbReference type="ARBA" id="ARBA00022679"/>
    </source>
</evidence>
<evidence type="ECO:0000256" key="1">
    <source>
        <dbReference type="ARBA" id="ARBA00022603"/>
    </source>
</evidence>
<proteinExistence type="predicted"/>
<dbReference type="SUPFAM" id="SSF55315">
    <property type="entry name" value="L30e-like"/>
    <property type="match status" value="1"/>
</dbReference>
<evidence type="ECO:0000259" key="4">
    <source>
        <dbReference type="SMART" id="SM00967"/>
    </source>
</evidence>
<sequence>MKNKPRKQSFADNTKKNYKNQKKPTYQQLPEGEVWIWGVHAVASALKNNSRKKIRAFFTRNGAQKLGLDAEHLPHYAQLADPKDIDKLVPPDSVHQGVVLHARELDGVDFEDVLANGEGPIVILDQVTDPQNVGAVFRSCAAFGAKAVIMQTRNSPNLGGALAKAAVGAIDIIPEVAVVNISRAVTALSDAGWWVVGMDGNTEIDIAQAFDTPAPLAIVMGAEGSGIRPLIAKGCSQLAKISISPQMESLNVSSAASIALYEANRQNKNNSN</sequence>
<dbReference type="HOGENOM" id="CLU_021322_0_2_5"/>
<dbReference type="EMBL" id="CP001678">
    <property type="protein sequence ID" value="ACT59790.1"/>
    <property type="molecule type" value="Genomic_DNA"/>
</dbReference>
<evidence type="ECO:0000313" key="5">
    <source>
        <dbReference type="EMBL" id="ACT59790.1"/>
    </source>
</evidence>
<dbReference type="PANTHER" id="PTHR46429">
    <property type="entry name" value="23S RRNA (GUANOSINE-2'-O-)-METHYLTRANSFERASE RLMB"/>
    <property type="match status" value="1"/>
</dbReference>
<dbReference type="InterPro" id="IPR001537">
    <property type="entry name" value="SpoU_MeTrfase"/>
</dbReference>